<dbReference type="Pfam" id="PF04307">
    <property type="entry name" value="YdjM"/>
    <property type="match status" value="1"/>
</dbReference>
<dbReference type="InterPro" id="IPR007404">
    <property type="entry name" value="YdjM-like"/>
</dbReference>
<keyword evidence="1" id="KW-0812">Transmembrane</keyword>
<feature type="transmembrane region" description="Helical" evidence="1">
    <location>
        <begin position="92"/>
        <end position="111"/>
    </location>
</feature>
<protein>
    <submittedName>
        <fullName evidence="2">Membrane-bound metal-dependent hydrolase</fullName>
    </submittedName>
</protein>
<proteinExistence type="predicted"/>
<keyword evidence="1" id="KW-1133">Transmembrane helix</keyword>
<accession>A0A343TF77</accession>
<gene>
    <name evidence="2" type="ORF">AArcSl_0091</name>
</gene>
<name>A0A343TF77_9EURY</name>
<keyword evidence="1" id="KW-0472">Membrane</keyword>
<evidence type="ECO:0000313" key="3">
    <source>
        <dbReference type="Proteomes" id="UP000263012"/>
    </source>
</evidence>
<dbReference type="Proteomes" id="UP000263012">
    <property type="component" value="Chromosome"/>
</dbReference>
<keyword evidence="2" id="KW-0378">Hydrolase</keyword>
<dbReference type="GeneID" id="37876425"/>
<organism evidence="2 3">
    <name type="scientific">Halalkaliarchaeum desulfuricum</name>
    <dbReference type="NCBI Taxonomy" id="2055893"/>
    <lineage>
        <taxon>Archaea</taxon>
        <taxon>Methanobacteriati</taxon>
        <taxon>Methanobacteriota</taxon>
        <taxon>Stenosarchaea group</taxon>
        <taxon>Halobacteria</taxon>
        <taxon>Halobacteriales</taxon>
        <taxon>Haloferacaceae</taxon>
        <taxon>Halalkaliarchaeum</taxon>
    </lineage>
</organism>
<keyword evidence="3" id="KW-1185">Reference proteome</keyword>
<dbReference type="EMBL" id="CP025066">
    <property type="protein sequence ID" value="AUX07749.1"/>
    <property type="molecule type" value="Genomic_DNA"/>
</dbReference>
<dbReference type="KEGG" id="hdf:AArcSl_0091"/>
<reference evidence="3" key="1">
    <citation type="submission" date="2017-11" db="EMBL/GenBank/DDBJ databases">
        <title>Phenotypic and genomic properties of facultatively anaerobic sulfur-reducing natronoarchaea from hypersaline soda lakes.</title>
        <authorList>
            <person name="Sorokin D.Y."/>
            <person name="Kublanov I.V."/>
            <person name="Roman P."/>
            <person name="Sinninghe Damste J.S."/>
            <person name="Golyshin P.N."/>
            <person name="Rojo D."/>
            <person name="Ciordia S."/>
            <person name="Mena M.D.C."/>
            <person name="Ferrer M."/>
            <person name="Messina E."/>
            <person name="Smedile F."/>
            <person name="La Spada G."/>
            <person name="La Cono V."/>
            <person name="Yakimov M.M."/>
        </authorList>
    </citation>
    <scope>NUCLEOTIDE SEQUENCE [LARGE SCALE GENOMIC DNA]</scope>
    <source>
        <strain evidence="3">AArc-Sl</strain>
    </source>
</reference>
<feature type="transmembrane region" description="Helical" evidence="1">
    <location>
        <begin position="54"/>
        <end position="71"/>
    </location>
</feature>
<sequence>MPPTTVHVAIAGLIACALLQHHFDTKAILLVLVASAALDLDALLAVYWSGTHRAALHNLWIPIGAFALLAWDVKFRSESYVLSRWGEYGWRVGWVTIVAVTFGHILLDAFYNGVNLFWPIHDQLYDFSGELLVSDQRGFVQDVIDLGDDGTTQRGGSGDVHYTTAVDPAPAPSPEEDPERVVYLAETGEHILLTVIGFAVVAYRIWEHRRGGGT</sequence>
<dbReference type="RefSeq" id="WP_119813666.1">
    <property type="nucleotide sequence ID" value="NZ_CP025066.1"/>
</dbReference>
<dbReference type="GO" id="GO:0016787">
    <property type="term" value="F:hydrolase activity"/>
    <property type="evidence" value="ECO:0007669"/>
    <property type="project" value="UniProtKB-KW"/>
</dbReference>
<evidence type="ECO:0000313" key="2">
    <source>
        <dbReference type="EMBL" id="AUX07749.1"/>
    </source>
</evidence>
<dbReference type="AlphaFoldDB" id="A0A343TF77"/>
<feature type="transmembrane region" description="Helical" evidence="1">
    <location>
        <begin position="28"/>
        <end position="48"/>
    </location>
</feature>
<evidence type="ECO:0000256" key="1">
    <source>
        <dbReference type="SAM" id="Phobius"/>
    </source>
</evidence>
<dbReference type="OrthoDB" id="252570at2157"/>